<dbReference type="GO" id="GO:0005524">
    <property type="term" value="F:ATP binding"/>
    <property type="evidence" value="ECO:0007669"/>
    <property type="project" value="UniProtKB-KW"/>
</dbReference>
<organism evidence="4 5">
    <name type="scientific">Pedococcus dokdonensis</name>
    <dbReference type="NCBI Taxonomy" id="443156"/>
    <lineage>
        <taxon>Bacteria</taxon>
        <taxon>Bacillati</taxon>
        <taxon>Actinomycetota</taxon>
        <taxon>Actinomycetes</taxon>
        <taxon>Micrococcales</taxon>
        <taxon>Intrasporangiaceae</taxon>
        <taxon>Pedococcus</taxon>
    </lineage>
</organism>
<dbReference type="Gene3D" id="1.10.10.10">
    <property type="entry name" value="Winged helix-like DNA-binding domain superfamily/Winged helix DNA-binding domain"/>
    <property type="match status" value="1"/>
</dbReference>
<dbReference type="PROSITE" id="PS00622">
    <property type="entry name" value="HTH_LUXR_1"/>
    <property type="match status" value="1"/>
</dbReference>
<protein>
    <submittedName>
        <fullName evidence="4">AAA ATPase domain-containing protein</fullName>
    </submittedName>
</protein>
<dbReference type="EMBL" id="LT629711">
    <property type="protein sequence ID" value="SDP12750.1"/>
    <property type="molecule type" value="Genomic_DNA"/>
</dbReference>
<dbReference type="STRING" id="443156.SAMN04489867_1496"/>
<accession>A0A1H0Q6G5</accession>
<dbReference type="InterPro" id="IPR000792">
    <property type="entry name" value="Tscrpt_reg_LuxR_C"/>
</dbReference>
<dbReference type="CDD" id="cd06170">
    <property type="entry name" value="LuxR_C_like"/>
    <property type="match status" value="1"/>
</dbReference>
<keyword evidence="2" id="KW-0067">ATP-binding</keyword>
<name>A0A1H0Q6G5_9MICO</name>
<dbReference type="PRINTS" id="PR00038">
    <property type="entry name" value="HTHLUXR"/>
</dbReference>
<reference evidence="5" key="1">
    <citation type="submission" date="2016-10" db="EMBL/GenBank/DDBJ databases">
        <authorList>
            <person name="Varghese N."/>
            <person name="Submissions S."/>
        </authorList>
    </citation>
    <scope>NUCLEOTIDE SEQUENCE [LARGE SCALE GENOMIC DNA]</scope>
    <source>
        <strain evidence="5">DSM 22329</strain>
    </source>
</reference>
<dbReference type="GO" id="GO:0006355">
    <property type="term" value="P:regulation of DNA-templated transcription"/>
    <property type="evidence" value="ECO:0007669"/>
    <property type="project" value="InterPro"/>
</dbReference>
<sequence>MSPPESAPTDGFVGRTGALDDLAGVLDSARAGHGRAVLLIGDAGVGKTRLAQHACALATDFLALTGACLPMSSLSVPLLPLRTAVSGQPAGERPDLRGVEGSQTAEVFDQWLEERCARGPVALVVDDLQWADPLTLDVLMWVLAGLPSRRLALLATVRRGELVAGHPLHRWLADVRRLPGFAELALGTLDLDETRAQVAQVVGDVPHERLVRDVFARTGGNAYLNRLLVRGLVPASTGLGPELPADLTSAVLRAWHRVSEPARELSRVLAVGGRVAHGEALERVAALAGVPDVRSAVRECVEADLLDEDHSGGYWFHHPLQAEALEESLAAPHRERLHAAFAASLEEELAAGRATASAPGAPELETLRLIADHHRRAGHLEQSLAWTLRAADRARSSGAGTAEVELVRRVLSLQQETGDPAPEGRRELWWRLLDSAASTGDVEVELEAVEALLADLDPAPGTQPPEDPPAVAALLVRSRLLRMLTGRSFLRVQELRRAVELTEDQPECWQHALALAELTHSCLWQDDPEAPGLASQALDSARASGDARALAYALAANAMLAVTESRFDDGQRLGRDAVAAAVAARDGFAFAHASLWEANAYDSPTSPRWRASVGRRRAEIVELALPAVYAAWLSASEAFAHLHAGDFETSRQLVRESLRSSPSTLVDVQGRLNAAWMATAQGRTSEAEGHLARADELFAESSTFLAFEFDAVRALVLLGGGHREEAVEAALAGTATPGVLPTLCEWLLPLAARAYADLAQEDRDGGRDPTDHLAALDDLTGRFPHILLDLGGMTPWYRRQTDGLEAVYQGEVARARQSSDAHLRWEEAASTLDGVLAWEACYSMWRLAESLLVAGPRRRDEGAEALRRAHTGARQLGAQPIVDAVESLARSTRVSLAGPVPADEVATGATAAGLTERETEVLGHIVAGRTYGEIARALVLSEKTVSSHVSHILAKTGCANRVDLARWATRPS</sequence>
<proteinExistence type="predicted"/>
<dbReference type="Gene3D" id="3.40.50.300">
    <property type="entry name" value="P-loop containing nucleotide triphosphate hydrolases"/>
    <property type="match status" value="1"/>
</dbReference>
<dbReference type="InterPro" id="IPR036388">
    <property type="entry name" value="WH-like_DNA-bd_sf"/>
</dbReference>
<dbReference type="Pfam" id="PF13191">
    <property type="entry name" value="AAA_16"/>
    <property type="match status" value="1"/>
</dbReference>
<dbReference type="InterPro" id="IPR027417">
    <property type="entry name" value="P-loop_NTPase"/>
</dbReference>
<dbReference type="SMART" id="SM00421">
    <property type="entry name" value="HTH_LUXR"/>
    <property type="match status" value="1"/>
</dbReference>
<dbReference type="RefSeq" id="WP_172829365.1">
    <property type="nucleotide sequence ID" value="NZ_LT629711.1"/>
</dbReference>
<evidence type="ECO:0000256" key="1">
    <source>
        <dbReference type="ARBA" id="ARBA00022741"/>
    </source>
</evidence>
<dbReference type="InterPro" id="IPR041664">
    <property type="entry name" value="AAA_16"/>
</dbReference>
<evidence type="ECO:0000259" key="3">
    <source>
        <dbReference type="PROSITE" id="PS50043"/>
    </source>
</evidence>
<dbReference type="PANTHER" id="PTHR16305">
    <property type="entry name" value="TESTICULAR SOLUBLE ADENYLYL CYCLASE"/>
    <property type="match status" value="1"/>
</dbReference>
<evidence type="ECO:0000256" key="2">
    <source>
        <dbReference type="ARBA" id="ARBA00022840"/>
    </source>
</evidence>
<gene>
    <name evidence="4" type="ORF">SAMN04489867_1496</name>
</gene>
<keyword evidence="5" id="KW-1185">Reference proteome</keyword>
<dbReference type="GO" id="GO:0003677">
    <property type="term" value="F:DNA binding"/>
    <property type="evidence" value="ECO:0007669"/>
    <property type="project" value="InterPro"/>
</dbReference>
<dbReference type="Pfam" id="PF00196">
    <property type="entry name" value="GerE"/>
    <property type="match status" value="1"/>
</dbReference>
<dbReference type="InterPro" id="IPR016032">
    <property type="entry name" value="Sig_transdc_resp-reg_C-effctor"/>
</dbReference>
<dbReference type="AlphaFoldDB" id="A0A1H0Q6G5"/>
<dbReference type="SUPFAM" id="SSF52540">
    <property type="entry name" value="P-loop containing nucleoside triphosphate hydrolases"/>
    <property type="match status" value="1"/>
</dbReference>
<dbReference type="GO" id="GO:0005737">
    <property type="term" value="C:cytoplasm"/>
    <property type="evidence" value="ECO:0007669"/>
    <property type="project" value="TreeGrafter"/>
</dbReference>
<dbReference type="Proteomes" id="UP000199077">
    <property type="component" value="Chromosome I"/>
</dbReference>
<dbReference type="PROSITE" id="PS50043">
    <property type="entry name" value="HTH_LUXR_2"/>
    <property type="match status" value="1"/>
</dbReference>
<dbReference type="GO" id="GO:0004016">
    <property type="term" value="F:adenylate cyclase activity"/>
    <property type="evidence" value="ECO:0007669"/>
    <property type="project" value="TreeGrafter"/>
</dbReference>
<evidence type="ECO:0000313" key="5">
    <source>
        <dbReference type="Proteomes" id="UP000199077"/>
    </source>
</evidence>
<dbReference type="SUPFAM" id="SSF46894">
    <property type="entry name" value="C-terminal effector domain of the bipartite response regulators"/>
    <property type="match status" value="1"/>
</dbReference>
<feature type="domain" description="HTH luxR-type" evidence="3">
    <location>
        <begin position="907"/>
        <end position="972"/>
    </location>
</feature>
<evidence type="ECO:0000313" key="4">
    <source>
        <dbReference type="EMBL" id="SDP12750.1"/>
    </source>
</evidence>
<keyword evidence="1" id="KW-0547">Nucleotide-binding</keyword>
<dbReference type="PANTHER" id="PTHR16305:SF35">
    <property type="entry name" value="TRANSCRIPTIONAL ACTIVATOR DOMAIN"/>
    <property type="match status" value="1"/>
</dbReference>